<accession>A0A212L4N3</accession>
<dbReference type="NCBIfam" id="TIGR01730">
    <property type="entry name" value="RND_mfp"/>
    <property type="match status" value="1"/>
</dbReference>
<dbReference type="InterPro" id="IPR006143">
    <property type="entry name" value="RND_pump_MFP"/>
</dbReference>
<evidence type="ECO:0000256" key="1">
    <source>
        <dbReference type="ARBA" id="ARBA00004196"/>
    </source>
</evidence>
<evidence type="ECO:0000259" key="7">
    <source>
        <dbReference type="Pfam" id="PF25917"/>
    </source>
</evidence>
<feature type="chain" id="PRO_5012781334" evidence="5">
    <location>
        <begin position="31"/>
        <end position="450"/>
    </location>
</feature>
<keyword evidence="3" id="KW-0175">Coiled coil</keyword>
<feature type="domain" description="Multidrug resistance protein MdtA-like barrel-sandwich hybrid" evidence="7">
    <location>
        <begin position="70"/>
        <end position="212"/>
    </location>
</feature>
<dbReference type="EMBL" id="FMJC01000002">
    <property type="protein sequence ID" value="SCM72500.1"/>
    <property type="molecule type" value="Genomic_DNA"/>
</dbReference>
<evidence type="ECO:0000256" key="3">
    <source>
        <dbReference type="SAM" id="Coils"/>
    </source>
</evidence>
<dbReference type="Gene3D" id="1.10.287.470">
    <property type="entry name" value="Helix hairpin bin"/>
    <property type="match status" value="1"/>
</dbReference>
<dbReference type="Pfam" id="PF25917">
    <property type="entry name" value="BSH_RND"/>
    <property type="match status" value="1"/>
</dbReference>
<dbReference type="AlphaFoldDB" id="A0A212L4N3"/>
<feature type="signal peptide" evidence="5">
    <location>
        <begin position="1"/>
        <end position="30"/>
    </location>
</feature>
<feature type="domain" description="Multidrug resistance protein MdtA-like beta-barrel" evidence="8">
    <location>
        <begin position="300"/>
        <end position="343"/>
    </location>
</feature>
<dbReference type="Gene3D" id="2.40.50.100">
    <property type="match status" value="1"/>
</dbReference>
<dbReference type="InterPro" id="IPR058626">
    <property type="entry name" value="MdtA-like_b-barrel"/>
</dbReference>
<dbReference type="RefSeq" id="WP_179980239.1">
    <property type="nucleotide sequence ID" value="NZ_LT608333.1"/>
</dbReference>
<feature type="coiled-coil region" evidence="3">
    <location>
        <begin position="110"/>
        <end position="175"/>
    </location>
</feature>
<feature type="domain" description="Multidrug resistance protein MdtA-like C-terminal permuted SH3" evidence="9">
    <location>
        <begin position="347"/>
        <end position="412"/>
    </location>
</feature>
<keyword evidence="5" id="KW-0732">Signal</keyword>
<dbReference type="GO" id="GO:0005886">
    <property type="term" value="C:plasma membrane"/>
    <property type="evidence" value="ECO:0007669"/>
    <property type="project" value="TreeGrafter"/>
</dbReference>
<evidence type="ECO:0000313" key="10">
    <source>
        <dbReference type="EMBL" id="SCM72500.1"/>
    </source>
</evidence>
<dbReference type="GO" id="GO:0046677">
    <property type="term" value="P:response to antibiotic"/>
    <property type="evidence" value="ECO:0007669"/>
    <property type="project" value="TreeGrafter"/>
</dbReference>
<dbReference type="PANTHER" id="PTHR30158:SF3">
    <property type="entry name" value="MULTIDRUG EFFLUX PUMP SUBUNIT ACRA-RELATED"/>
    <property type="match status" value="1"/>
</dbReference>
<evidence type="ECO:0000256" key="5">
    <source>
        <dbReference type="SAM" id="SignalP"/>
    </source>
</evidence>
<reference evidence="10" key="1">
    <citation type="submission" date="2016-08" db="EMBL/GenBank/DDBJ databases">
        <authorList>
            <person name="Seilhamer J.J."/>
        </authorList>
    </citation>
    <scope>NUCLEOTIDE SEQUENCE</scope>
    <source>
        <strain evidence="10">86-1</strain>
    </source>
</reference>
<dbReference type="SUPFAM" id="SSF111369">
    <property type="entry name" value="HlyD-like secretion proteins"/>
    <property type="match status" value="2"/>
</dbReference>
<evidence type="ECO:0000259" key="6">
    <source>
        <dbReference type="Pfam" id="PF25876"/>
    </source>
</evidence>
<dbReference type="GO" id="GO:0022857">
    <property type="term" value="F:transmembrane transporter activity"/>
    <property type="evidence" value="ECO:0007669"/>
    <property type="project" value="InterPro"/>
</dbReference>
<dbReference type="InterPro" id="IPR058625">
    <property type="entry name" value="MdtA-like_BSH"/>
</dbReference>
<evidence type="ECO:0000259" key="8">
    <source>
        <dbReference type="Pfam" id="PF25944"/>
    </source>
</evidence>
<evidence type="ECO:0000256" key="2">
    <source>
        <dbReference type="ARBA" id="ARBA00009477"/>
    </source>
</evidence>
<keyword evidence="10" id="KW-0449">Lipoprotein</keyword>
<dbReference type="Pfam" id="PF25876">
    <property type="entry name" value="HH_MFP_RND"/>
    <property type="match status" value="1"/>
</dbReference>
<organism evidence="10">
    <name type="scientific">uncultured Desulfovibrio sp</name>
    <dbReference type="NCBI Taxonomy" id="167968"/>
    <lineage>
        <taxon>Bacteria</taxon>
        <taxon>Pseudomonadati</taxon>
        <taxon>Thermodesulfobacteriota</taxon>
        <taxon>Desulfovibrionia</taxon>
        <taxon>Desulfovibrionales</taxon>
        <taxon>Desulfovibrionaceae</taxon>
        <taxon>Desulfovibrio</taxon>
        <taxon>environmental samples</taxon>
    </lineage>
</organism>
<dbReference type="PANTHER" id="PTHR30158">
    <property type="entry name" value="ACRA/E-RELATED COMPONENT OF DRUG EFFLUX TRANSPORTER"/>
    <property type="match status" value="1"/>
</dbReference>
<feature type="region of interest" description="Disordered" evidence="4">
    <location>
        <begin position="417"/>
        <end position="450"/>
    </location>
</feature>
<evidence type="ECO:0000256" key="4">
    <source>
        <dbReference type="SAM" id="MobiDB-lite"/>
    </source>
</evidence>
<dbReference type="Pfam" id="PF25967">
    <property type="entry name" value="RND-MFP_C"/>
    <property type="match status" value="1"/>
</dbReference>
<name>A0A212L4N3_9BACT</name>
<dbReference type="Gene3D" id="2.40.30.170">
    <property type="match status" value="1"/>
</dbReference>
<evidence type="ECO:0000259" key="9">
    <source>
        <dbReference type="Pfam" id="PF25967"/>
    </source>
</evidence>
<feature type="domain" description="Multidrug resistance protein MdtA-like alpha-helical hairpin" evidence="6">
    <location>
        <begin position="111"/>
        <end position="179"/>
    </location>
</feature>
<protein>
    <submittedName>
        <fullName evidence="10">Efflux pump, RND family, membrane fusion lipoprotein</fullName>
    </submittedName>
</protein>
<dbReference type="Pfam" id="PF25944">
    <property type="entry name" value="Beta-barrel_RND"/>
    <property type="match status" value="1"/>
</dbReference>
<sequence length="450" mass="47563">MTIPPKATNPRNVRLLTALAALLCLCLAQAGCSDQEHPATDTPQARYLPVTPERLVLTSELPGRVAALVTAEVRPQVDGIIQQRLFEEGAVVAKGQTLYQIDPAVYEAARNTAKAELEEAQVHAAAQQKREARVRVLARANAVSQQELDDVQAELGRARARVARARAALETAEINLDYTRIKAPVAGKIGRSSVTRGALVTANQTSPLAVIQQIDHVYVDITQPSASMLRLRRLAASLGPAWGKGASGARLILEDGTPYAASNALTAPTAAGAQNAADAPNADGAANTADTAGAELHWITGDLLFAEISVAQSTGNVSLRALFPNPEGLLLPGMYARVLIEEGVIENALLVPQRAVMTDSEGRHFVLTLQGAAPTFTVQKKNVQLDRPHGNRWLVRSGLEAGDLVVIEGLQKAVPGGKAAGTPWQAEASTQVSAQPRADTQDGHNNQGGR</sequence>
<proteinExistence type="inferred from homology"/>
<comment type="similarity">
    <text evidence="2">Belongs to the membrane fusion protein (MFP) (TC 8.A.1) family.</text>
</comment>
<gene>
    <name evidence="10" type="primary">acrA</name>
    <name evidence="10" type="ORF">KL86DES1_20658</name>
</gene>
<dbReference type="Gene3D" id="2.40.420.20">
    <property type="match status" value="1"/>
</dbReference>
<comment type="subcellular location">
    <subcellularLocation>
        <location evidence="1">Cell envelope</location>
    </subcellularLocation>
</comment>
<dbReference type="InterPro" id="IPR058624">
    <property type="entry name" value="MdtA-like_HH"/>
</dbReference>
<dbReference type="InterPro" id="IPR058627">
    <property type="entry name" value="MdtA-like_C"/>
</dbReference>